<dbReference type="InterPro" id="IPR004147">
    <property type="entry name" value="ABC1_dom"/>
</dbReference>
<evidence type="ECO:0000313" key="3">
    <source>
        <dbReference type="EMBL" id="KAG1326691.1"/>
    </source>
</evidence>
<name>A0A8K0HU25_COCNU</name>
<dbReference type="PANTHER" id="PTHR10566">
    <property type="entry name" value="CHAPERONE-ACTIVITY OF BC1 COMPLEX CABC1 -RELATED"/>
    <property type="match status" value="1"/>
</dbReference>
<gene>
    <name evidence="3" type="ORF">COCNU_01G006250</name>
</gene>
<dbReference type="GO" id="GO:1901031">
    <property type="term" value="P:regulation of response to reactive oxygen species"/>
    <property type="evidence" value="ECO:0007669"/>
    <property type="project" value="TreeGrafter"/>
</dbReference>
<comment type="caution">
    <text evidence="3">The sequence shown here is derived from an EMBL/GenBank/DDBJ whole genome shotgun (WGS) entry which is preliminary data.</text>
</comment>
<dbReference type="Proteomes" id="UP000797356">
    <property type="component" value="Chromosome 1"/>
</dbReference>
<dbReference type="PANTHER" id="PTHR10566:SF113">
    <property type="entry name" value="PROTEIN ACTIVITY OF BC1 COMPLEX KINASE 7, CHLOROPLASTIC"/>
    <property type="match status" value="1"/>
</dbReference>
<dbReference type="SUPFAM" id="SSF56112">
    <property type="entry name" value="Protein kinase-like (PK-like)"/>
    <property type="match status" value="1"/>
</dbReference>
<proteinExistence type="inferred from homology"/>
<dbReference type="InterPro" id="IPR011009">
    <property type="entry name" value="Kinase-like_dom_sf"/>
</dbReference>
<reference evidence="3" key="1">
    <citation type="journal article" date="2017" name="Gigascience">
        <title>The genome draft of coconut (Cocos nucifera).</title>
        <authorList>
            <person name="Xiao Y."/>
            <person name="Xu P."/>
            <person name="Fan H."/>
            <person name="Baudouin L."/>
            <person name="Xia W."/>
            <person name="Bocs S."/>
            <person name="Xu J."/>
            <person name="Li Q."/>
            <person name="Guo A."/>
            <person name="Zhou L."/>
            <person name="Li J."/>
            <person name="Wu Y."/>
            <person name="Ma Z."/>
            <person name="Armero A."/>
            <person name="Issali A.E."/>
            <person name="Liu N."/>
            <person name="Peng M."/>
            <person name="Yang Y."/>
        </authorList>
    </citation>
    <scope>NUCLEOTIDE SEQUENCE</scope>
    <source>
        <tissue evidence="3">Spear leaf of Hainan Tall coconut</tissue>
    </source>
</reference>
<reference evidence="3" key="2">
    <citation type="submission" date="2019-07" db="EMBL/GenBank/DDBJ databases">
        <authorList>
            <person name="Yang Y."/>
            <person name="Bocs S."/>
            <person name="Baudouin L."/>
        </authorList>
    </citation>
    <scope>NUCLEOTIDE SEQUENCE</scope>
    <source>
        <tissue evidence="3">Spear leaf of Hainan Tall coconut</tissue>
    </source>
</reference>
<dbReference type="GO" id="GO:0016020">
    <property type="term" value="C:membrane"/>
    <property type="evidence" value="ECO:0007669"/>
    <property type="project" value="GOC"/>
</dbReference>
<comment type="similarity">
    <text evidence="1">Belongs to the protein kinase superfamily. ADCK protein kinase family.</text>
</comment>
<protein>
    <recommendedName>
        <fullName evidence="2">ABC1 atypical kinase-like domain-containing protein</fullName>
    </recommendedName>
</protein>
<dbReference type="AlphaFoldDB" id="A0A8K0HU25"/>
<evidence type="ECO:0000256" key="1">
    <source>
        <dbReference type="ARBA" id="ARBA00009670"/>
    </source>
</evidence>
<dbReference type="EMBL" id="CM017872">
    <property type="protein sequence ID" value="KAG1326691.1"/>
    <property type="molecule type" value="Genomic_DNA"/>
</dbReference>
<organism evidence="3 4">
    <name type="scientific">Cocos nucifera</name>
    <name type="common">Coconut palm</name>
    <dbReference type="NCBI Taxonomy" id="13894"/>
    <lineage>
        <taxon>Eukaryota</taxon>
        <taxon>Viridiplantae</taxon>
        <taxon>Streptophyta</taxon>
        <taxon>Embryophyta</taxon>
        <taxon>Tracheophyta</taxon>
        <taxon>Spermatophyta</taxon>
        <taxon>Magnoliopsida</taxon>
        <taxon>Liliopsida</taxon>
        <taxon>Arecaceae</taxon>
        <taxon>Arecoideae</taxon>
        <taxon>Cocoseae</taxon>
        <taxon>Attaleinae</taxon>
        <taxon>Cocos</taxon>
    </lineage>
</organism>
<evidence type="ECO:0000259" key="2">
    <source>
        <dbReference type="Pfam" id="PF03109"/>
    </source>
</evidence>
<evidence type="ECO:0000313" key="4">
    <source>
        <dbReference type="Proteomes" id="UP000797356"/>
    </source>
</evidence>
<dbReference type="OrthoDB" id="427480at2759"/>
<feature type="domain" description="ABC1 atypical kinase-like" evidence="2">
    <location>
        <begin position="2"/>
        <end position="63"/>
    </location>
</feature>
<dbReference type="InterPro" id="IPR050154">
    <property type="entry name" value="UbiB_kinase"/>
</dbReference>
<keyword evidence="4" id="KW-1185">Reference proteome</keyword>
<sequence>MFQILKIGYFHADPHPGNIAIDMDGSLIYYDFGMMGEMKSFTQERLRELFYAVYEKDANKVIRCLIDLKALQPTGDLLPVRRSIQFLLDKLLIQTPDQQQTLAAIGEDLFAIATDQTLCFPSSMTFVMKAFSTLEGIGYSLDPEYSFAKIAAPYAQSERAARKASILQMSAMYTAMSGTLLNVGVTLSSQGNEAMAYGSVIGAGRRTLGCSLYRTIPWMNQGTAAMHGIDGSRKCFSIHRMSWGCGCHTWWPQSLLCK</sequence>
<accession>A0A8K0HU25</accession>
<dbReference type="GO" id="GO:0046467">
    <property type="term" value="P:membrane lipid biosynthetic process"/>
    <property type="evidence" value="ECO:0007669"/>
    <property type="project" value="TreeGrafter"/>
</dbReference>
<dbReference type="Pfam" id="PF03109">
    <property type="entry name" value="ABC1"/>
    <property type="match status" value="1"/>
</dbReference>